<sequence length="281" mass="31954">MYYPTFENLKLTREQLIPVRTPLVGFGEHVVHFEEMVTLMVTVEHHPRCRAVAINFVVVRADSSYNLLMGRSTLNALRAVYLTYHLSFKFFTPVGIAEISSDICALRECYLATLQAASSSSPEPKAEGKRSNILSIDCIDPYQSVKPPRLETGDEVEDVVLASNNPDQTVHVDTNLPEPFNGGLIELLREYQDACVWIAEQVVGVPHQLMLHELNVDPRARPIRRKRRHFGSKCGKAVTEEVDKLMPTRMIKEIPHLTFQSDNGKKGHRWLENMPRLHQSK</sequence>
<gene>
    <name evidence="3" type="primary">LOC140004685</name>
</gene>
<reference evidence="3" key="1">
    <citation type="submission" date="2025-08" db="UniProtKB">
        <authorList>
            <consortium name="RefSeq"/>
        </authorList>
    </citation>
    <scope>IDENTIFICATION</scope>
    <source>
        <tissue evidence="3">Leaves</tissue>
    </source>
</reference>
<dbReference type="PANTHER" id="PTHR33240:SF8">
    <property type="entry name" value="OS03G0439900 PROTEIN"/>
    <property type="match status" value="1"/>
</dbReference>
<dbReference type="Proteomes" id="UP001652660">
    <property type="component" value="Chromosome 4c"/>
</dbReference>
<name>A0ABM4U0W7_COFAR</name>
<dbReference type="GeneID" id="140004685"/>
<organism evidence="2 3">
    <name type="scientific">Coffea arabica</name>
    <name type="common">Arabian coffee</name>
    <dbReference type="NCBI Taxonomy" id="13443"/>
    <lineage>
        <taxon>Eukaryota</taxon>
        <taxon>Viridiplantae</taxon>
        <taxon>Streptophyta</taxon>
        <taxon>Embryophyta</taxon>
        <taxon>Tracheophyta</taxon>
        <taxon>Spermatophyta</taxon>
        <taxon>Magnoliopsida</taxon>
        <taxon>eudicotyledons</taxon>
        <taxon>Gunneridae</taxon>
        <taxon>Pentapetalae</taxon>
        <taxon>asterids</taxon>
        <taxon>lamiids</taxon>
        <taxon>Gentianales</taxon>
        <taxon>Rubiaceae</taxon>
        <taxon>Ixoroideae</taxon>
        <taxon>Gardenieae complex</taxon>
        <taxon>Bertiereae - Coffeeae clade</taxon>
        <taxon>Coffeeae</taxon>
        <taxon>Coffea</taxon>
    </lineage>
</organism>
<evidence type="ECO:0000313" key="3">
    <source>
        <dbReference type="RefSeq" id="XP_071900925.1"/>
    </source>
</evidence>
<dbReference type="PANTHER" id="PTHR33240">
    <property type="entry name" value="OS08G0508500 PROTEIN"/>
    <property type="match status" value="1"/>
</dbReference>
<evidence type="ECO:0000313" key="2">
    <source>
        <dbReference type="Proteomes" id="UP001652660"/>
    </source>
</evidence>
<proteinExistence type="predicted"/>
<accession>A0ABM4U0W7</accession>
<protein>
    <submittedName>
        <fullName evidence="3">Uncharacterized protein</fullName>
    </submittedName>
</protein>
<evidence type="ECO:0000256" key="1">
    <source>
        <dbReference type="SAM" id="MobiDB-lite"/>
    </source>
</evidence>
<keyword evidence="2" id="KW-1185">Reference proteome</keyword>
<dbReference type="RefSeq" id="XP_071900925.1">
    <property type="nucleotide sequence ID" value="XM_072044824.1"/>
</dbReference>
<feature type="region of interest" description="Disordered" evidence="1">
    <location>
        <begin position="261"/>
        <end position="281"/>
    </location>
</feature>